<sequence>IITDGRACCDHWVAWSMRCCADSLMSRALEARRCRAWSSWSAPGGCFPVRYLYIHDSTERAARPKPPEVRKPVATRKTAIAAGTSTGLKMTSSGVATVRPMTVTASVSPDRTSIDPPAIAAVTAFTTVCDIGCCCCCICICCGGRSLIYSA</sequence>
<protein>
    <submittedName>
        <fullName evidence="1">(wild Malaysian banana) hypothetical protein</fullName>
    </submittedName>
</protein>
<organism evidence="1">
    <name type="scientific">Musa acuminata subsp. malaccensis</name>
    <name type="common">Wild banana</name>
    <name type="synonym">Musa malaccensis</name>
    <dbReference type="NCBI Taxonomy" id="214687"/>
    <lineage>
        <taxon>Eukaryota</taxon>
        <taxon>Viridiplantae</taxon>
        <taxon>Streptophyta</taxon>
        <taxon>Embryophyta</taxon>
        <taxon>Tracheophyta</taxon>
        <taxon>Spermatophyta</taxon>
        <taxon>Magnoliopsida</taxon>
        <taxon>Liliopsida</taxon>
        <taxon>Zingiberales</taxon>
        <taxon>Musaceae</taxon>
        <taxon>Musa</taxon>
    </lineage>
</organism>
<feature type="non-terminal residue" evidence="1">
    <location>
        <position position="151"/>
    </location>
</feature>
<accession>A0A8D7F6Y2</accession>
<dbReference type="AlphaFoldDB" id="A0A8D7F6Y2"/>
<gene>
    <name evidence="1" type="ORF">GSMUA_127180.1</name>
</gene>
<feature type="non-terminal residue" evidence="1">
    <location>
        <position position="1"/>
    </location>
</feature>
<evidence type="ECO:0000313" key="1">
    <source>
        <dbReference type="EMBL" id="CAG1842923.1"/>
    </source>
</evidence>
<name>A0A8D7F6Y2_MUSAM</name>
<proteinExistence type="predicted"/>
<reference evidence="1" key="1">
    <citation type="submission" date="2021-03" db="EMBL/GenBank/DDBJ databases">
        <authorList>
            <consortium name="Genoscope - CEA"/>
            <person name="William W."/>
        </authorList>
    </citation>
    <scope>NUCLEOTIDE SEQUENCE</scope>
    <source>
        <strain evidence="1">Doubled-haploid Pahang</strain>
    </source>
</reference>
<dbReference type="EMBL" id="HG996469">
    <property type="protein sequence ID" value="CAG1842923.1"/>
    <property type="molecule type" value="Genomic_DNA"/>
</dbReference>